<gene>
    <name evidence="2" type="ORF">PV08_09037</name>
</gene>
<dbReference type="EMBL" id="KN847498">
    <property type="protein sequence ID" value="KIW11765.1"/>
    <property type="molecule type" value="Genomic_DNA"/>
</dbReference>
<reference evidence="2 3" key="1">
    <citation type="submission" date="2015-01" db="EMBL/GenBank/DDBJ databases">
        <title>The Genome Sequence of Exophiala spinifera CBS89968.</title>
        <authorList>
            <consortium name="The Broad Institute Genomics Platform"/>
            <person name="Cuomo C."/>
            <person name="de Hoog S."/>
            <person name="Gorbushina A."/>
            <person name="Stielow B."/>
            <person name="Teixiera M."/>
            <person name="Abouelleil A."/>
            <person name="Chapman S.B."/>
            <person name="Priest M."/>
            <person name="Young S.K."/>
            <person name="Wortman J."/>
            <person name="Nusbaum C."/>
            <person name="Birren B."/>
        </authorList>
    </citation>
    <scope>NUCLEOTIDE SEQUENCE [LARGE SCALE GENOMIC DNA]</scope>
    <source>
        <strain evidence="2 3">CBS 89968</strain>
    </source>
</reference>
<proteinExistence type="predicted"/>
<dbReference type="RefSeq" id="XP_016231981.1">
    <property type="nucleotide sequence ID" value="XM_016383358.1"/>
</dbReference>
<evidence type="ECO:0000256" key="1">
    <source>
        <dbReference type="SAM" id="MobiDB-lite"/>
    </source>
</evidence>
<accession>A0A0D2AZ67</accession>
<dbReference type="OrthoDB" id="4140097at2759"/>
<evidence type="ECO:0000313" key="2">
    <source>
        <dbReference type="EMBL" id="KIW11765.1"/>
    </source>
</evidence>
<dbReference type="GeneID" id="27336120"/>
<evidence type="ECO:0000313" key="3">
    <source>
        <dbReference type="Proteomes" id="UP000053328"/>
    </source>
</evidence>
<sequence length="505" mass="57665">MTDQPYKGALQWINLDADNLDPLAHKHKILSHVQQRYRPWRRRARSEALFASIKSTLSTTRIGTRQDEKAQSRTPIRTPLPSKLIAKGNSDPFAAYPVRIGPEENDLMILYRDYMIPSLYSTELGQKHLIDLATQDWKDAVGLLEDKGAAFGALARYGSIAGKFNPRLQYLAYKYHVKSLENLRAKISQGHDLQNSADCMHVSMLFAAETVSGNLSEAATHGRILLKILQKQWREQRHDYKLLIYQLIVDFHLSSMSVKRMIFDDEEWLAEISQQVSDAAALYAPVYPKKDWDPCIPDEWLRTSFEAEQQRFNFIASPPKITDATSHLELVFLSQMLQAVLFHSRMIHHYLKVAEQLRNSRLSDAKAEQLTTQQYLALAAAQLRRHVGMTPKIFGVYIYDSSALIMALKHALQASDAVSRRMSSTKYRNAKLWALYVGALAETATSSTNECSSEHWFNKMLADTAIAMNIRSWDKLQAVLEGFLYYDRPFYITRPACFEQGHLGS</sequence>
<dbReference type="Proteomes" id="UP000053328">
    <property type="component" value="Unassembled WGS sequence"/>
</dbReference>
<name>A0A0D2AZ67_9EURO</name>
<protein>
    <submittedName>
        <fullName evidence="2">Uncharacterized protein</fullName>
    </submittedName>
</protein>
<dbReference type="VEuPathDB" id="FungiDB:PV08_09037"/>
<dbReference type="AlphaFoldDB" id="A0A0D2AZ67"/>
<feature type="region of interest" description="Disordered" evidence="1">
    <location>
        <begin position="61"/>
        <end position="83"/>
    </location>
</feature>
<dbReference type="HOGENOM" id="CLU_025452_0_0_1"/>
<organism evidence="2 3">
    <name type="scientific">Exophiala spinifera</name>
    <dbReference type="NCBI Taxonomy" id="91928"/>
    <lineage>
        <taxon>Eukaryota</taxon>
        <taxon>Fungi</taxon>
        <taxon>Dikarya</taxon>
        <taxon>Ascomycota</taxon>
        <taxon>Pezizomycotina</taxon>
        <taxon>Eurotiomycetes</taxon>
        <taxon>Chaetothyriomycetidae</taxon>
        <taxon>Chaetothyriales</taxon>
        <taxon>Herpotrichiellaceae</taxon>
        <taxon>Exophiala</taxon>
    </lineage>
</organism>
<keyword evidence="3" id="KW-1185">Reference proteome</keyword>